<feature type="transmembrane region" description="Helical" evidence="1">
    <location>
        <begin position="547"/>
        <end position="580"/>
    </location>
</feature>
<accession>A0AA96ZVA6</accession>
<keyword evidence="1" id="KW-0812">Transmembrane</keyword>
<dbReference type="EMBL" id="CP131060">
    <property type="protein sequence ID" value="WNY24637.1"/>
    <property type="molecule type" value="Genomic_DNA"/>
</dbReference>
<sequence>MSKNIRKLAFLILFLLIAAIVFCSPAAAFSGAGTGTASDPFQITTISELNEMRDNLSAHYILMNDLDFSGSGFSNWEPIGNIQYDLETYESVREPFSGTLNGNTRTIRNLTVSLPDTPPESWNAGLFKFIGSDGYVFDLTLANIQISGNYATGGALAATNNGTISNCSVINASVYANHSVGGLVGTNYGSMMNCSSSGQVIVIEREGGGLVGRNAGSIQNSFSTASVESVWTGSSKWSWWGNNIGGLCGYNDGGSISNCYATGSVTGDGHVGGLAGDSHGYIVNCYAVGNVTSYQSYAGGLVGLNGGTLKDSVALNGFVNFNENSPQSFDIFFNSEPSTSNPYFNPGNAGSVIGNGYQSGYQGNNVENCSAWGGMTINGKSILYFPYELNIPKKSADDIWDTFPNGVWEGWNTSIWINGDDAGNGEDVVNSNNTGNNGPDFENYQLPVFAQQPTPADASYLTTFTQTDMMIYHLTLLAMVVAVILIIAGIIYFLKRKNIHPVRLFRENSSPEGRLNRRPYIIVMILGIFYLFFLIFILFVYDLLSNILSGIGMDIVSVVSVIIGLALMFASIWIFMFIFFQTARRLHDLNLPGWVALLLILHIIPILAFIPTLMELILFVIDGTKGPNQYGEDPKNRMPEE</sequence>
<feature type="transmembrane region" description="Helical" evidence="1">
    <location>
        <begin position="470"/>
        <end position="494"/>
    </location>
</feature>
<name>A0AA96ZVA6_9EURY</name>
<evidence type="ECO:0000259" key="2">
    <source>
        <dbReference type="Pfam" id="PF07581"/>
    </source>
</evidence>
<dbReference type="Gene3D" id="2.160.20.110">
    <property type="match status" value="1"/>
</dbReference>
<evidence type="ECO:0000313" key="3">
    <source>
        <dbReference type="EMBL" id="WNY24637.1"/>
    </source>
</evidence>
<gene>
    <name evidence="3" type="ORF">MsAc7_01610</name>
</gene>
<dbReference type="InterPro" id="IPR011493">
    <property type="entry name" value="GLUG"/>
</dbReference>
<evidence type="ECO:0000313" key="4">
    <source>
        <dbReference type="Proteomes" id="UP001303587"/>
    </source>
</evidence>
<dbReference type="Pfam" id="PF05656">
    <property type="entry name" value="DUF805"/>
    <property type="match status" value="1"/>
</dbReference>
<reference evidence="3 4" key="1">
    <citation type="submission" date="2023-07" db="EMBL/GenBank/DDBJ databases">
        <title>Closed genoem sequence of Methanosarcinaceae archaeon Ac7.</title>
        <authorList>
            <person name="Poehlein A."/>
            <person name="Protasov E."/>
            <person name="Platt K."/>
            <person name="Reeh H."/>
            <person name="Daniel R."/>
            <person name="Brune A."/>
        </authorList>
    </citation>
    <scope>NUCLEOTIDE SEQUENCE [LARGE SCALE GENOMIC DNA]</scope>
    <source>
        <strain evidence="3 4">Ac7</strain>
    </source>
</reference>
<feature type="domain" description="GLUG" evidence="2">
    <location>
        <begin position="241"/>
        <end position="266"/>
    </location>
</feature>
<protein>
    <recommendedName>
        <fullName evidence="2">GLUG domain-containing protein</fullName>
    </recommendedName>
</protein>
<dbReference type="Proteomes" id="UP001303587">
    <property type="component" value="Chromosome"/>
</dbReference>
<dbReference type="Pfam" id="PF07581">
    <property type="entry name" value="Glug"/>
    <property type="match status" value="2"/>
</dbReference>
<proteinExistence type="predicted"/>
<keyword evidence="1" id="KW-1133">Transmembrane helix</keyword>
<dbReference type="GO" id="GO:0005886">
    <property type="term" value="C:plasma membrane"/>
    <property type="evidence" value="ECO:0007669"/>
    <property type="project" value="TreeGrafter"/>
</dbReference>
<feature type="transmembrane region" description="Helical" evidence="1">
    <location>
        <begin position="520"/>
        <end position="541"/>
    </location>
</feature>
<dbReference type="InterPro" id="IPR008523">
    <property type="entry name" value="DUF805"/>
</dbReference>
<dbReference type="PANTHER" id="PTHR34980">
    <property type="entry name" value="INNER MEMBRANE PROTEIN-RELATED-RELATED"/>
    <property type="match status" value="1"/>
</dbReference>
<keyword evidence="1" id="KW-0472">Membrane</keyword>
<keyword evidence="4" id="KW-1185">Reference proteome</keyword>
<organism evidence="3 4">
    <name type="scientific">Methanolapillus millepedarum</name>
    <dbReference type="NCBI Taxonomy" id="3028296"/>
    <lineage>
        <taxon>Archaea</taxon>
        <taxon>Methanobacteriati</taxon>
        <taxon>Methanobacteriota</taxon>
        <taxon>Stenosarchaea group</taxon>
        <taxon>Methanomicrobia</taxon>
        <taxon>Methanosarcinales</taxon>
        <taxon>Methanosarcinaceae</taxon>
        <taxon>Methanolapillus</taxon>
    </lineage>
</organism>
<dbReference type="AlphaFoldDB" id="A0AA96ZVA6"/>
<feature type="domain" description="GLUG" evidence="2">
    <location>
        <begin position="177"/>
        <end position="200"/>
    </location>
</feature>
<feature type="transmembrane region" description="Helical" evidence="1">
    <location>
        <begin position="592"/>
        <end position="621"/>
    </location>
</feature>
<dbReference type="PANTHER" id="PTHR34980:SF2">
    <property type="entry name" value="INNER MEMBRANE PROTEIN YHAH-RELATED"/>
    <property type="match status" value="1"/>
</dbReference>
<evidence type="ECO:0000256" key="1">
    <source>
        <dbReference type="SAM" id="Phobius"/>
    </source>
</evidence>